<reference evidence="3 4" key="1">
    <citation type="submission" date="2018-03" db="EMBL/GenBank/DDBJ databases">
        <title>Whole genome analyses suggest that Burkholderia sensu lato contains two further novel genera in the rhizoxinica-symbiotica group Mycetohabitans gen. nov., and Trinickia gen. nov.: implications for the evolution of diazotrophy and nodulation in the Burkholderiaceae.</title>
        <authorList>
            <person name="Estrada De Los Santos P."/>
            <person name="Palmer M."/>
            <person name="Chavez-Ramirez B."/>
            <person name="Steenkamp E.T."/>
            <person name="Hirsch A.M."/>
            <person name="Manyaka P."/>
            <person name="Maluk M."/>
            <person name="Lafos M."/>
            <person name="Crook M."/>
            <person name="Gross E."/>
            <person name="Simon M.F."/>
            <person name="Bueno Dos Reis Junior F."/>
            <person name="Poole P.S."/>
            <person name="Venter S.N."/>
            <person name="James E.K."/>
        </authorList>
    </citation>
    <scope>NUCLEOTIDE SEQUENCE [LARGE SCALE GENOMIC DNA]</scope>
    <source>
        <strain evidence="3 4">JPY-366</strain>
    </source>
</reference>
<gene>
    <name evidence="3" type="ORF">C9I57_21385</name>
</gene>
<name>A0A2T3XQK9_9BURK</name>
<proteinExistence type="predicted"/>
<evidence type="ECO:0000256" key="2">
    <source>
        <dbReference type="SAM" id="SignalP"/>
    </source>
</evidence>
<dbReference type="InterPro" id="IPR013784">
    <property type="entry name" value="Carb-bd-like_fold"/>
</dbReference>
<dbReference type="Gene3D" id="2.60.40.1120">
    <property type="entry name" value="Carboxypeptidase-like, regulatory domain"/>
    <property type="match status" value="1"/>
</dbReference>
<dbReference type="AlphaFoldDB" id="A0A2T3XQK9"/>
<dbReference type="SUPFAM" id="SSF49452">
    <property type="entry name" value="Starch-binding domain-like"/>
    <property type="match status" value="1"/>
</dbReference>
<evidence type="ECO:0000313" key="4">
    <source>
        <dbReference type="Proteomes" id="UP000240638"/>
    </source>
</evidence>
<feature type="compositionally biased region" description="Polar residues" evidence="1">
    <location>
        <begin position="37"/>
        <end position="47"/>
    </location>
</feature>
<feature type="chain" id="PRO_5015692239" description="Carboxypeptidase regulatory-like domain-containing protein" evidence="2">
    <location>
        <begin position="28"/>
        <end position="164"/>
    </location>
</feature>
<accession>A0A2T3XQK9</accession>
<evidence type="ECO:0008006" key="5">
    <source>
        <dbReference type="Google" id="ProtNLM"/>
    </source>
</evidence>
<comment type="caution">
    <text evidence="3">The sequence shown here is derived from an EMBL/GenBank/DDBJ whole genome shotgun (WGS) entry which is preliminary data.</text>
</comment>
<sequence length="164" mass="17310">MTKRASKRVRVVAAMALALGFAGSALAQQGSSAVVGGTTTDATSAGNENGGGMPQIQHEGAVSYVSGGVGLDESTALKRAEHQWPLAMRFTGPTADYLADVHVRIVGPQGADVLSTDSRGPYMLVKLPPGRYTVHARYKDEEQTRTVTVSSEPGARADFHWNIQ</sequence>
<evidence type="ECO:0000313" key="3">
    <source>
        <dbReference type="EMBL" id="PTB18742.1"/>
    </source>
</evidence>
<keyword evidence="2" id="KW-0732">Signal</keyword>
<dbReference type="GO" id="GO:0030246">
    <property type="term" value="F:carbohydrate binding"/>
    <property type="evidence" value="ECO:0007669"/>
    <property type="project" value="InterPro"/>
</dbReference>
<evidence type="ECO:0000256" key="1">
    <source>
        <dbReference type="SAM" id="MobiDB-lite"/>
    </source>
</evidence>
<dbReference type="Proteomes" id="UP000240638">
    <property type="component" value="Unassembled WGS sequence"/>
</dbReference>
<dbReference type="RefSeq" id="WP_107152792.1">
    <property type="nucleotide sequence ID" value="NZ_PYUC01000011.1"/>
</dbReference>
<feature type="signal peptide" evidence="2">
    <location>
        <begin position="1"/>
        <end position="27"/>
    </location>
</feature>
<feature type="region of interest" description="Disordered" evidence="1">
    <location>
        <begin position="35"/>
        <end position="56"/>
    </location>
</feature>
<organism evidence="3 4">
    <name type="scientific">Trinickia symbiotica</name>
    <dbReference type="NCBI Taxonomy" id="863227"/>
    <lineage>
        <taxon>Bacteria</taxon>
        <taxon>Pseudomonadati</taxon>
        <taxon>Pseudomonadota</taxon>
        <taxon>Betaproteobacteria</taxon>
        <taxon>Burkholderiales</taxon>
        <taxon>Burkholderiaceae</taxon>
        <taxon>Trinickia</taxon>
    </lineage>
</organism>
<dbReference type="EMBL" id="PYUC01000011">
    <property type="protein sequence ID" value="PTB18742.1"/>
    <property type="molecule type" value="Genomic_DNA"/>
</dbReference>
<protein>
    <recommendedName>
        <fullName evidence="5">Carboxypeptidase regulatory-like domain-containing protein</fullName>
    </recommendedName>
</protein>